<dbReference type="PANTHER" id="PTHR42896:SF3">
    <property type="entry name" value="PROTEIN, PUTATIVE, EXPRESSED-RELATED"/>
    <property type="match status" value="1"/>
</dbReference>
<sequence length="378" mass="41178">MEVTLTSTLHNSPFIKFPGKNSLQISTHTTHFSSLSSNSPTNSFKSLNFGHKKSRFSNWVISCTSLPILPKDDDDTSSNPLAVLLEIDGVLIDAYRTGNRHAFNGAFRKLGLDCANWTQPIYLDLLRKGAGDEERMLALYFNRIGWPTSLPTNEKDSFVKSVLQEKKKALAEYMSSENASLRPGVEKFIDDACDEGIRIIILTTLSKFGEETSRAIVEKLGQERVSKLKMLGKDDIEKSMYAQLVLGFAKSSGPDEELANEASKAVASERKKIAEEVASMLKLRVDINTGTPESIRDTVIALRAGAENAGASVRNCVLVAGSQSAIAAAEITGMPCVVLRSSMTSRAEFPSSVSVMDGFGDVDLTVPKLRLTLSKSSQ</sequence>
<dbReference type="Gene3D" id="1.10.150.240">
    <property type="entry name" value="Putative phosphatase, domain 2"/>
    <property type="match status" value="1"/>
</dbReference>
<dbReference type="InterPro" id="IPR036412">
    <property type="entry name" value="HAD-like_sf"/>
</dbReference>
<dbReference type="Proteomes" id="UP001443914">
    <property type="component" value="Unassembled WGS sequence"/>
</dbReference>
<dbReference type="Gene3D" id="3.40.50.1000">
    <property type="entry name" value="HAD superfamily/HAD-like"/>
    <property type="match status" value="1"/>
</dbReference>
<proteinExistence type="predicted"/>
<organism evidence="1 2">
    <name type="scientific">Saponaria officinalis</name>
    <name type="common">Common soapwort</name>
    <name type="synonym">Lychnis saponaria</name>
    <dbReference type="NCBI Taxonomy" id="3572"/>
    <lineage>
        <taxon>Eukaryota</taxon>
        <taxon>Viridiplantae</taxon>
        <taxon>Streptophyta</taxon>
        <taxon>Embryophyta</taxon>
        <taxon>Tracheophyta</taxon>
        <taxon>Spermatophyta</taxon>
        <taxon>Magnoliopsida</taxon>
        <taxon>eudicotyledons</taxon>
        <taxon>Gunneridae</taxon>
        <taxon>Pentapetalae</taxon>
        <taxon>Caryophyllales</taxon>
        <taxon>Caryophyllaceae</taxon>
        <taxon>Caryophylleae</taxon>
        <taxon>Saponaria</taxon>
    </lineage>
</organism>
<evidence type="ECO:0000313" key="2">
    <source>
        <dbReference type="Proteomes" id="UP001443914"/>
    </source>
</evidence>
<keyword evidence="2" id="KW-1185">Reference proteome</keyword>
<dbReference type="PANTHER" id="PTHR42896">
    <property type="entry name" value="XYLULOSE-1,5-BISPHOSPHATE (XUBP) PHOSPHATASE"/>
    <property type="match status" value="1"/>
</dbReference>
<dbReference type="EMBL" id="JBDFQZ010000008">
    <property type="protein sequence ID" value="KAK9696982.1"/>
    <property type="molecule type" value="Genomic_DNA"/>
</dbReference>
<reference evidence="1" key="1">
    <citation type="submission" date="2024-03" db="EMBL/GenBank/DDBJ databases">
        <title>WGS assembly of Saponaria officinalis var. Norfolk2.</title>
        <authorList>
            <person name="Jenkins J."/>
            <person name="Shu S."/>
            <person name="Grimwood J."/>
            <person name="Barry K."/>
            <person name="Goodstein D."/>
            <person name="Schmutz J."/>
            <person name="Leebens-Mack J."/>
            <person name="Osbourn A."/>
        </authorList>
    </citation>
    <scope>NUCLEOTIDE SEQUENCE [LARGE SCALE GENOMIC DNA]</scope>
    <source>
        <strain evidence="1">JIC</strain>
    </source>
</reference>
<gene>
    <name evidence="1" type="ORF">RND81_08G007900</name>
</gene>
<protein>
    <submittedName>
        <fullName evidence="1">Uncharacterized protein</fullName>
    </submittedName>
</protein>
<dbReference type="GO" id="GO:0016787">
    <property type="term" value="F:hydrolase activity"/>
    <property type="evidence" value="ECO:0007669"/>
    <property type="project" value="InterPro"/>
</dbReference>
<dbReference type="InterPro" id="IPR023198">
    <property type="entry name" value="PGP-like_dom2"/>
</dbReference>
<accession>A0AAW1J210</accession>
<evidence type="ECO:0000313" key="1">
    <source>
        <dbReference type="EMBL" id="KAK9696982.1"/>
    </source>
</evidence>
<dbReference type="InterPro" id="IPR044999">
    <property type="entry name" value="CbbY-like"/>
</dbReference>
<comment type="caution">
    <text evidence="1">The sequence shown here is derived from an EMBL/GenBank/DDBJ whole genome shotgun (WGS) entry which is preliminary data.</text>
</comment>
<dbReference type="AlphaFoldDB" id="A0AAW1J210"/>
<dbReference type="SUPFAM" id="SSF56784">
    <property type="entry name" value="HAD-like"/>
    <property type="match status" value="1"/>
</dbReference>
<name>A0AAW1J210_SAPOF</name>
<dbReference type="InterPro" id="IPR023214">
    <property type="entry name" value="HAD_sf"/>
</dbReference>